<proteinExistence type="inferred from homology"/>
<dbReference type="GO" id="GO:0035242">
    <property type="term" value="F:protein-arginine omega-N asymmetric methyltransferase activity"/>
    <property type="evidence" value="ECO:0007669"/>
    <property type="project" value="UniProtKB-EC"/>
</dbReference>
<accession>A0A9N9CNX6</accession>
<dbReference type="InterPro" id="IPR049482">
    <property type="entry name" value="ANM3-like_C2H2_Zf"/>
</dbReference>
<keyword evidence="4" id="KW-0479">Metal-binding</keyword>
<evidence type="ECO:0000256" key="3">
    <source>
        <dbReference type="ARBA" id="ARBA00022490"/>
    </source>
</evidence>
<feature type="domain" description="C2H2-type" evidence="7">
    <location>
        <begin position="67"/>
        <end position="88"/>
    </location>
</feature>
<dbReference type="PANTHER" id="PTHR13267">
    <property type="entry name" value="ZINC FINGER PROTEIN 277"/>
    <property type="match status" value="1"/>
</dbReference>
<name>A0A9N9CNX6_9GLOM</name>
<protein>
    <recommendedName>
        <fullName evidence="2">type I protein arginine methyltransferase</fullName>
        <ecNumber evidence="2">2.1.1.319</ecNumber>
    </recommendedName>
</protein>
<evidence type="ECO:0000313" key="9">
    <source>
        <dbReference type="Proteomes" id="UP000789405"/>
    </source>
</evidence>
<dbReference type="Proteomes" id="UP000789405">
    <property type="component" value="Unassembled WGS sequence"/>
</dbReference>
<dbReference type="SUPFAM" id="SSF57667">
    <property type="entry name" value="beta-beta-alpha zinc fingers"/>
    <property type="match status" value="1"/>
</dbReference>
<evidence type="ECO:0000256" key="6">
    <source>
        <dbReference type="ARBA" id="ARBA00034119"/>
    </source>
</evidence>
<dbReference type="InterPro" id="IPR036236">
    <property type="entry name" value="Znf_C2H2_sf"/>
</dbReference>
<dbReference type="OrthoDB" id="7848332at2759"/>
<dbReference type="GO" id="GO:0005737">
    <property type="term" value="C:cytoplasm"/>
    <property type="evidence" value="ECO:0007669"/>
    <property type="project" value="UniProtKB-SubCell"/>
</dbReference>
<dbReference type="EMBL" id="CAJVPY010004093">
    <property type="protein sequence ID" value="CAG8609906.1"/>
    <property type="molecule type" value="Genomic_DNA"/>
</dbReference>
<gene>
    <name evidence="8" type="ORF">DERYTH_LOCUS8082</name>
</gene>
<dbReference type="Pfam" id="PF21137">
    <property type="entry name" value="ANM3_C2H2_Zf"/>
    <property type="match status" value="1"/>
</dbReference>
<comment type="subcellular location">
    <subcellularLocation>
        <location evidence="1">Cytoplasm</location>
    </subcellularLocation>
</comment>
<evidence type="ECO:0000256" key="5">
    <source>
        <dbReference type="ARBA" id="ARBA00022833"/>
    </source>
</evidence>
<dbReference type="PANTHER" id="PTHR13267:SF3">
    <property type="entry name" value="ZINC FINGER PROTEIN 277"/>
    <property type="match status" value="1"/>
</dbReference>
<organism evidence="8 9">
    <name type="scientific">Dentiscutata erythropus</name>
    <dbReference type="NCBI Taxonomy" id="1348616"/>
    <lineage>
        <taxon>Eukaryota</taxon>
        <taxon>Fungi</taxon>
        <taxon>Fungi incertae sedis</taxon>
        <taxon>Mucoromycota</taxon>
        <taxon>Glomeromycotina</taxon>
        <taxon>Glomeromycetes</taxon>
        <taxon>Diversisporales</taxon>
        <taxon>Gigasporaceae</taxon>
        <taxon>Dentiscutata</taxon>
    </lineage>
</organism>
<evidence type="ECO:0000256" key="1">
    <source>
        <dbReference type="ARBA" id="ARBA00004496"/>
    </source>
</evidence>
<evidence type="ECO:0000256" key="2">
    <source>
        <dbReference type="ARBA" id="ARBA00011925"/>
    </source>
</evidence>
<dbReference type="InterPro" id="IPR040048">
    <property type="entry name" value="ZNF277"/>
</dbReference>
<dbReference type="EC" id="2.1.1.319" evidence="2"/>
<sequence length="267" mass="31287">MSTHISYTVESSISAYSASEYSESEYDPNGRFFISFPIDSLYNLLNHLCIIDERWDDWEEETQDSKCLFCKDLFNATNELFQHCKERHGFDFQTLRTELKLDFYQSIRLINYIRNQVLNNSGLENTTSYSIPDIQAIINDDAYLKPVHEDDPLLYAFDSADTDEFDVDTPSEKLIDHDDQEALTASLNITTPLEHELLKRLRIAEEKLFNTDVQLRKTENQFDEYRNMVKESFFDSYFDAESEKSVNSLQLTSNSETKDYFNSYAKN</sequence>
<keyword evidence="5" id="KW-0862">Zinc</keyword>
<dbReference type="PROSITE" id="PS00028">
    <property type="entry name" value="ZINC_FINGER_C2H2_1"/>
    <property type="match status" value="1"/>
</dbReference>
<comment type="similarity">
    <text evidence="6">Belongs to the ZNF277 family.</text>
</comment>
<keyword evidence="9" id="KW-1185">Reference proteome</keyword>
<dbReference type="InterPro" id="IPR013087">
    <property type="entry name" value="Znf_C2H2_type"/>
</dbReference>
<dbReference type="GO" id="GO:0046872">
    <property type="term" value="F:metal ion binding"/>
    <property type="evidence" value="ECO:0007669"/>
    <property type="project" value="UniProtKB-KW"/>
</dbReference>
<evidence type="ECO:0000259" key="7">
    <source>
        <dbReference type="PROSITE" id="PS00028"/>
    </source>
</evidence>
<evidence type="ECO:0000313" key="8">
    <source>
        <dbReference type="EMBL" id="CAG8609906.1"/>
    </source>
</evidence>
<dbReference type="AlphaFoldDB" id="A0A9N9CNX6"/>
<feature type="non-terminal residue" evidence="8">
    <location>
        <position position="267"/>
    </location>
</feature>
<evidence type="ECO:0000256" key="4">
    <source>
        <dbReference type="ARBA" id="ARBA00022723"/>
    </source>
</evidence>
<keyword evidence="3" id="KW-0963">Cytoplasm</keyword>
<reference evidence="8" key="1">
    <citation type="submission" date="2021-06" db="EMBL/GenBank/DDBJ databases">
        <authorList>
            <person name="Kallberg Y."/>
            <person name="Tangrot J."/>
            <person name="Rosling A."/>
        </authorList>
    </citation>
    <scope>NUCLEOTIDE SEQUENCE</scope>
    <source>
        <strain evidence="8">MA453B</strain>
    </source>
</reference>
<comment type="caution">
    <text evidence="8">The sequence shown here is derived from an EMBL/GenBank/DDBJ whole genome shotgun (WGS) entry which is preliminary data.</text>
</comment>